<dbReference type="SUPFAM" id="SSF51197">
    <property type="entry name" value="Clavaminate synthase-like"/>
    <property type="match status" value="1"/>
</dbReference>
<dbReference type="Pfam" id="PF13532">
    <property type="entry name" value="2OG-FeII_Oxy_2"/>
    <property type="match status" value="1"/>
</dbReference>
<keyword evidence="2" id="KW-0223">Dioxygenase</keyword>
<dbReference type="PROSITE" id="PS51471">
    <property type="entry name" value="FE2OG_OXY"/>
    <property type="match status" value="1"/>
</dbReference>
<dbReference type="RefSeq" id="WP_169226255.1">
    <property type="nucleotide sequence ID" value="NZ_JABBGC010000002.1"/>
</dbReference>
<dbReference type="InterPro" id="IPR027450">
    <property type="entry name" value="AlkB-like"/>
</dbReference>
<dbReference type="InterPro" id="IPR005123">
    <property type="entry name" value="Oxoglu/Fe-dep_dioxygenase_dom"/>
</dbReference>
<organism evidence="2 3">
    <name type="scientific">Chitinophaga fulva</name>
    <dbReference type="NCBI Taxonomy" id="2728842"/>
    <lineage>
        <taxon>Bacteria</taxon>
        <taxon>Pseudomonadati</taxon>
        <taxon>Bacteroidota</taxon>
        <taxon>Chitinophagia</taxon>
        <taxon>Chitinophagales</taxon>
        <taxon>Chitinophagaceae</taxon>
        <taxon>Chitinophaga</taxon>
    </lineage>
</organism>
<dbReference type="EMBL" id="JABBGC010000002">
    <property type="protein sequence ID" value="NML39149.1"/>
    <property type="molecule type" value="Genomic_DNA"/>
</dbReference>
<dbReference type="GO" id="GO:0006307">
    <property type="term" value="P:DNA alkylation repair"/>
    <property type="evidence" value="ECO:0007669"/>
    <property type="project" value="InterPro"/>
</dbReference>
<keyword evidence="2" id="KW-0560">Oxidoreductase</keyword>
<dbReference type="Proteomes" id="UP000583266">
    <property type="component" value="Unassembled WGS sequence"/>
</dbReference>
<evidence type="ECO:0000313" key="3">
    <source>
        <dbReference type="Proteomes" id="UP000583266"/>
    </source>
</evidence>
<dbReference type="PANTHER" id="PTHR31212">
    <property type="entry name" value="ALPHA-KETOGLUTARATE-DEPENDENT DIOXYGENASE ALKB HOMOLOG 3"/>
    <property type="match status" value="1"/>
</dbReference>
<dbReference type="PANTHER" id="PTHR31212:SF4">
    <property type="entry name" value="ALPHA-KETOGLUTARATE-DEPENDENT DIOXYGENASE ALKB HOMOLOG 3"/>
    <property type="match status" value="1"/>
</dbReference>
<gene>
    <name evidence="2" type="ORF">HHL17_18250</name>
</gene>
<dbReference type="GO" id="GO:0051213">
    <property type="term" value="F:dioxygenase activity"/>
    <property type="evidence" value="ECO:0007669"/>
    <property type="project" value="UniProtKB-KW"/>
</dbReference>
<proteinExistence type="predicted"/>
<keyword evidence="3" id="KW-1185">Reference proteome</keyword>
<reference evidence="2 3" key="1">
    <citation type="submission" date="2020-04" db="EMBL/GenBank/DDBJ databases">
        <title>Chitinophaga sp. G-6-1-13 sp. nov., isolated from soil.</title>
        <authorList>
            <person name="Dahal R.H."/>
            <person name="Chaudhary D.K."/>
        </authorList>
    </citation>
    <scope>NUCLEOTIDE SEQUENCE [LARGE SCALE GENOMIC DNA]</scope>
    <source>
        <strain evidence="2 3">G-6-1-13</strain>
    </source>
</reference>
<protein>
    <submittedName>
        <fullName evidence="2">Alpha-ketoglutarate-dependent dioxygenase AlkB</fullName>
    </submittedName>
</protein>
<comment type="caution">
    <text evidence="2">The sequence shown here is derived from an EMBL/GenBank/DDBJ whole genome shotgun (WGS) entry which is preliminary data.</text>
</comment>
<evidence type="ECO:0000259" key="1">
    <source>
        <dbReference type="PROSITE" id="PS51471"/>
    </source>
</evidence>
<feature type="domain" description="Fe2OG dioxygenase" evidence="1">
    <location>
        <begin position="99"/>
        <end position="197"/>
    </location>
</feature>
<evidence type="ECO:0000313" key="2">
    <source>
        <dbReference type="EMBL" id="NML39149.1"/>
    </source>
</evidence>
<dbReference type="InterPro" id="IPR037151">
    <property type="entry name" value="AlkB-like_sf"/>
</dbReference>
<name>A0A848GP55_9BACT</name>
<dbReference type="InterPro" id="IPR032854">
    <property type="entry name" value="ALKBH3"/>
</dbReference>
<accession>A0A848GP55</accession>
<sequence length="206" mass="23891">MQLKLFDDDSQLVLPEDLIEYHPAFLSREDSDRLLEQLLNTVPWQQSKMMMYEKEVLTPRLSAWFGSEPIRSGDQRPVLPWPPALLELKAKVEAHTGIVFDGVLLNYYRDNNDSVAWHSDKDTVPGLKTEVASVSLGEERNFDFRSKDDHRRRYSIRLQHGSLLLMKGDLQRYWEHRIAKATKPMKARINLTFRKVGGTTAPPYIP</sequence>
<dbReference type="AlphaFoldDB" id="A0A848GP55"/>
<dbReference type="Gene3D" id="2.60.120.590">
    <property type="entry name" value="Alpha-ketoglutarate-dependent dioxygenase AlkB-like"/>
    <property type="match status" value="1"/>
</dbReference>